<dbReference type="Gene3D" id="1.20.120.620">
    <property type="entry name" value="Backbone structure of the membrane domain of e. Coli histidine kinase receptor kdpd"/>
    <property type="match status" value="1"/>
</dbReference>
<comment type="subcellular location">
    <subcellularLocation>
        <location evidence="1">Membrane</location>
        <topology evidence="1">Multi-pass membrane protein</topology>
    </subcellularLocation>
</comment>
<reference evidence="13 14" key="1">
    <citation type="submission" date="2020-02" db="EMBL/GenBank/DDBJ databases">
        <title>Acidophilic actinobacteria isolated from forest soil.</title>
        <authorList>
            <person name="Golinska P."/>
        </authorList>
    </citation>
    <scope>NUCLEOTIDE SEQUENCE [LARGE SCALE GENOMIC DNA]</scope>
    <source>
        <strain evidence="13 14">NL8</strain>
    </source>
</reference>
<organism evidence="13 14">
    <name type="scientific">Catenulispora pinistramenti</name>
    <dbReference type="NCBI Taxonomy" id="2705254"/>
    <lineage>
        <taxon>Bacteria</taxon>
        <taxon>Bacillati</taxon>
        <taxon>Actinomycetota</taxon>
        <taxon>Actinomycetes</taxon>
        <taxon>Catenulisporales</taxon>
        <taxon>Catenulisporaceae</taxon>
        <taxon>Catenulispora</taxon>
    </lineage>
</organism>
<feature type="transmembrane region" description="Helical" evidence="11">
    <location>
        <begin position="58"/>
        <end position="78"/>
    </location>
</feature>
<keyword evidence="3" id="KW-0808">Transferase</keyword>
<evidence type="ECO:0000256" key="11">
    <source>
        <dbReference type="SAM" id="Phobius"/>
    </source>
</evidence>
<keyword evidence="2" id="KW-0597">Phosphoprotein</keyword>
<keyword evidence="4 11" id="KW-0812">Transmembrane</keyword>
<feature type="transmembrane region" description="Helical" evidence="11">
    <location>
        <begin position="35"/>
        <end position="53"/>
    </location>
</feature>
<keyword evidence="10 11" id="KW-0472">Membrane</keyword>
<evidence type="ECO:0000256" key="5">
    <source>
        <dbReference type="ARBA" id="ARBA00022741"/>
    </source>
</evidence>
<feature type="domain" description="Sensor protein KdpD transmembrane" evidence="12">
    <location>
        <begin position="16"/>
        <end position="116"/>
    </location>
</feature>
<name>A0ABS5KZW1_9ACTN</name>
<keyword evidence="14" id="KW-1185">Reference proteome</keyword>
<comment type="caution">
    <text evidence="13">The sequence shown here is derived from an EMBL/GenBank/DDBJ whole genome shotgun (WGS) entry which is preliminary data.</text>
</comment>
<dbReference type="EMBL" id="JAAFYZ010000146">
    <property type="protein sequence ID" value="MBS2551596.1"/>
    <property type="molecule type" value="Genomic_DNA"/>
</dbReference>
<keyword evidence="5" id="KW-0547">Nucleotide-binding</keyword>
<evidence type="ECO:0000256" key="9">
    <source>
        <dbReference type="ARBA" id="ARBA00023012"/>
    </source>
</evidence>
<dbReference type="InterPro" id="IPR038318">
    <property type="entry name" value="KdpD_sf"/>
</dbReference>
<gene>
    <name evidence="13" type="ORF">KGQ19_32485</name>
</gene>
<evidence type="ECO:0000256" key="2">
    <source>
        <dbReference type="ARBA" id="ARBA00022553"/>
    </source>
</evidence>
<dbReference type="Pfam" id="PF13493">
    <property type="entry name" value="DUF4118"/>
    <property type="match status" value="1"/>
</dbReference>
<dbReference type="InterPro" id="IPR025201">
    <property type="entry name" value="KdpD_TM"/>
</dbReference>
<proteinExistence type="predicted"/>
<evidence type="ECO:0000259" key="12">
    <source>
        <dbReference type="Pfam" id="PF13493"/>
    </source>
</evidence>
<keyword evidence="9" id="KW-0902">Two-component regulatory system</keyword>
<evidence type="ECO:0000313" key="13">
    <source>
        <dbReference type="EMBL" id="MBS2551596.1"/>
    </source>
</evidence>
<dbReference type="RefSeq" id="WP_212016370.1">
    <property type="nucleotide sequence ID" value="NZ_JAAFYZ010000146.1"/>
</dbReference>
<evidence type="ECO:0000256" key="3">
    <source>
        <dbReference type="ARBA" id="ARBA00022679"/>
    </source>
</evidence>
<evidence type="ECO:0000256" key="6">
    <source>
        <dbReference type="ARBA" id="ARBA00022777"/>
    </source>
</evidence>
<evidence type="ECO:0000256" key="8">
    <source>
        <dbReference type="ARBA" id="ARBA00022989"/>
    </source>
</evidence>
<keyword evidence="6" id="KW-0418">Kinase</keyword>
<feature type="transmembrane region" description="Helical" evidence="11">
    <location>
        <begin position="90"/>
        <end position="108"/>
    </location>
</feature>
<evidence type="ECO:0000256" key="10">
    <source>
        <dbReference type="ARBA" id="ARBA00023136"/>
    </source>
</evidence>
<dbReference type="Proteomes" id="UP000730482">
    <property type="component" value="Unassembled WGS sequence"/>
</dbReference>
<sequence length="253" mass="27431">MRIFDRVHRDRWAGTAALLVPPAVAAVFLPWRPSLANTDVALLLVVVVVAIAANGHRVAGIVAAASAAVWFDFFWTAPYERFSVTRGTDIQTIVLLLAVGAAVSELAARARRARRTVVYDTAYLAELRSTARLVADQRDPQEVVAHVRAQLMMLLGLRDARFEPGRFLGHPPRLADDGTLSWDGRCWNVEQYGFPDTDFELPARSGGRTVGRFMLTPMPGAVPSVAARQVAAMLAAQVGAVLVRDVARPPVAA</sequence>
<keyword evidence="7" id="KW-0067">ATP-binding</keyword>
<keyword evidence="8 11" id="KW-1133">Transmembrane helix</keyword>
<evidence type="ECO:0000313" key="14">
    <source>
        <dbReference type="Proteomes" id="UP000730482"/>
    </source>
</evidence>
<protein>
    <submittedName>
        <fullName evidence="13">DUF4118 domain-containing protein</fullName>
    </submittedName>
</protein>
<accession>A0ABS5KZW1</accession>
<evidence type="ECO:0000256" key="7">
    <source>
        <dbReference type="ARBA" id="ARBA00022840"/>
    </source>
</evidence>
<evidence type="ECO:0000256" key="4">
    <source>
        <dbReference type="ARBA" id="ARBA00022692"/>
    </source>
</evidence>
<evidence type="ECO:0000256" key="1">
    <source>
        <dbReference type="ARBA" id="ARBA00004141"/>
    </source>
</evidence>